<proteinExistence type="predicted"/>
<sequence length="809" mass="91855">MATLINRKRQRLSSDNATVSFDHTSTPTTAINSSNSTTTNSNNNNNNNINSNNNNNQELNVTLNTSTSLNDGLNSNNISNTRNNNQSWHFTKAFNNQDTIQLKNNFTSQITEYDIIDLDSDSDEYVFKELNEETDNITTTVKEILDNGRQKKYNNKNNNNNSNHHHHHHENNNNNLFLSSSSSSDGFDADNDEDNETELYSYSSSLSSHSNQLNSNNVNFSYQSSSYGSNNFNSNNDINNSHNSIFTFSDNNNVIPSLNNHNTPPHLLSNFNSSINFSSLSNNNNSNFNNNGIPKNAYNQNKKRTKSLPQLEYSKIGYKSSLNKNSVKQKIGEVKTPVIPYNQNFNYTYDSTCNIGSKNLRRASFITDRPSKNTTANNNNNLIDLSNNDNNANSESIQCDDDDGHYIIKVGSKFANNRFEIQALLGQGTFGKVIRAYDNFNNKNVAIKIIRNIPKYRDASRIELRVLSMIRKHDPKNINQCIHLRESLDYRGHICIVTDVLKISLFDFLKKNNYIQFPGSHIQAIAKQLLRSVAFLHDLNLIHTDLKPENILLENDKYAKRPYKNIISKKNYYRKVLIDPKVYTIDFGSAIFQDEYHSSVVSTRHYRAPEIILGIGWSFPCDMWSIGCILVELVTGDALFKTHDNLQHLAMIEKVTGQDIDIKLVTQCIKKYGSTATSASSGSSTYSRRSSNSSSFETIAESFSRSTGKLIFPNSDTPDNLINEVNELGILSDIIGLNVGFNFDMKLNLNESITKFNIKKSDRDCYTFWFYFLDLVKKLLIQDSRKRITASKAICHEWFDCGIYDDGTL</sequence>
<evidence type="ECO:0000313" key="2">
    <source>
        <dbReference type="Proteomes" id="UP001165101"/>
    </source>
</evidence>
<evidence type="ECO:0000313" key="1">
    <source>
        <dbReference type="EMBL" id="GME88105.1"/>
    </source>
</evidence>
<gene>
    <name evidence="1" type="ORF">Cboi01_000072300</name>
</gene>
<organism evidence="1 2">
    <name type="scientific">Candida boidinii</name>
    <name type="common">Yeast</name>
    <dbReference type="NCBI Taxonomy" id="5477"/>
    <lineage>
        <taxon>Eukaryota</taxon>
        <taxon>Fungi</taxon>
        <taxon>Dikarya</taxon>
        <taxon>Ascomycota</taxon>
        <taxon>Saccharomycotina</taxon>
        <taxon>Pichiomycetes</taxon>
        <taxon>Pichiales</taxon>
        <taxon>Pichiaceae</taxon>
        <taxon>Ogataea</taxon>
        <taxon>Ogataea/Candida clade</taxon>
    </lineage>
</organism>
<accession>A0ACB5TG29</accession>
<dbReference type="Proteomes" id="UP001165101">
    <property type="component" value="Unassembled WGS sequence"/>
</dbReference>
<keyword evidence="2" id="KW-1185">Reference proteome</keyword>
<dbReference type="EMBL" id="BSXV01000216">
    <property type="protein sequence ID" value="GME88105.1"/>
    <property type="molecule type" value="Genomic_DNA"/>
</dbReference>
<comment type="caution">
    <text evidence="1">The sequence shown here is derived from an EMBL/GenBank/DDBJ whole genome shotgun (WGS) entry which is preliminary data.</text>
</comment>
<reference evidence="1" key="1">
    <citation type="submission" date="2023-04" db="EMBL/GenBank/DDBJ databases">
        <title>Candida boidinii NBRC 1967.</title>
        <authorList>
            <person name="Ichikawa N."/>
            <person name="Sato H."/>
            <person name="Tonouchi N."/>
        </authorList>
    </citation>
    <scope>NUCLEOTIDE SEQUENCE</scope>
    <source>
        <strain evidence="1">NBRC 1967</strain>
    </source>
</reference>
<name>A0ACB5TG29_CANBO</name>
<protein>
    <submittedName>
        <fullName evidence="1">Unnamed protein product</fullName>
    </submittedName>
</protein>